<name>A0ABM3K779_BACDO</name>
<evidence type="ECO:0000313" key="4">
    <source>
        <dbReference type="RefSeq" id="XP_049317329.1"/>
    </source>
</evidence>
<dbReference type="InterPro" id="IPR002656">
    <property type="entry name" value="Acyl_transf_3_dom"/>
</dbReference>
<keyword evidence="1" id="KW-1133">Transmembrane helix</keyword>
<feature type="transmembrane region" description="Helical" evidence="1">
    <location>
        <begin position="608"/>
        <end position="624"/>
    </location>
</feature>
<feature type="transmembrane region" description="Helical" evidence="1">
    <location>
        <begin position="311"/>
        <end position="331"/>
    </location>
</feature>
<feature type="transmembrane region" description="Helical" evidence="1">
    <location>
        <begin position="577"/>
        <end position="596"/>
    </location>
</feature>
<feature type="transmembrane region" description="Helical" evidence="1">
    <location>
        <begin position="271"/>
        <end position="291"/>
    </location>
</feature>
<keyword evidence="3" id="KW-1185">Reference proteome</keyword>
<dbReference type="PANTHER" id="PTHR11161">
    <property type="entry name" value="O-ACYLTRANSFERASE"/>
    <property type="match status" value="1"/>
</dbReference>
<protein>
    <submittedName>
        <fullName evidence="4">Nose resistant to fluoxetine protein 6 isoform X2</fullName>
    </submittedName>
</protein>
<dbReference type="Pfam" id="PF01757">
    <property type="entry name" value="Acyl_transf_3"/>
    <property type="match status" value="1"/>
</dbReference>
<sequence length="690" mass="82161">MNYFNLLVIVNIFLTAKFFVVIGQFNLSVYRQMPPLYQFDDYDRCLESATVTSNIRTTYCVVYAEIVENETSSLWNQIASFSADRRHYFSHDRLFFGICLERCKRLLHAAVTFPQHELVRNGAIRDTELVNYYFNVHKRETDNRIRYDKMVNSCLNYDFHHNFGLKLRTSIEYCEVANMYLEHDNLDVTVYTIFVIIALISIFSTMYDYRLKKSEILSKQNNEFYKIPLQCSEHQLWVSYSICRNFYHICDTSKSRSQTAEDLRFFDGLRVIGVFLVLFVHSLILFMAVQVDNPQFYETFFYRPETAILENGAAIIQIFFVMSGFLLYVNFNERKFVTNNTSLMDCVVIYFKIFFHRYLRLLPSLMMLILFNSTVLVRLQNGPFWRHYVEAERVFCRELWWQNLLFVNNYLLKESCSHQTWYLAADMQLFELFLIVLITINKFPKLRLFVYSILIVLMFSVTGFITYFLKLKPIYHTNPENYRYMFFRDAETFYQAYTPFYTNIGGYFFGVISAELYLKLRNHSKQYRGLLKYELSWWLIFPVGFGLIFVAAFIMSLKIEEPSIWTALFASFYRNVWALLCSTAILGMCLKFGCGSHRYIVLRILSKLSYQAFLWHLVVLRVIGGYYRQPIYINRFYLICQIVVAFVLTQAVAFVFALFLEYPVAAIIKHILPYYKDERNQNKRDVYNLN</sequence>
<evidence type="ECO:0000313" key="3">
    <source>
        <dbReference type="Proteomes" id="UP001652620"/>
    </source>
</evidence>
<feature type="transmembrane region" description="Helical" evidence="1">
    <location>
        <begin position="188"/>
        <end position="209"/>
    </location>
</feature>
<feature type="transmembrane region" description="Helical" evidence="1">
    <location>
        <begin position="636"/>
        <end position="660"/>
    </location>
</feature>
<dbReference type="PANTHER" id="PTHR11161:SF22">
    <property type="entry name" value="ACYLTRANSFERASE 3 DOMAIN-CONTAINING PROTEIN-RELATED"/>
    <property type="match status" value="1"/>
</dbReference>
<feature type="transmembrane region" description="Helical" evidence="1">
    <location>
        <begin position="421"/>
        <end position="441"/>
    </location>
</feature>
<proteinExistence type="predicted"/>
<evidence type="ECO:0000259" key="2">
    <source>
        <dbReference type="Pfam" id="PF01757"/>
    </source>
</evidence>
<accession>A0ABM3K779</accession>
<feature type="transmembrane region" description="Helical" evidence="1">
    <location>
        <begin position="448"/>
        <end position="469"/>
    </location>
</feature>
<feature type="transmembrane region" description="Helical" evidence="1">
    <location>
        <begin position="500"/>
        <end position="518"/>
    </location>
</feature>
<dbReference type="Proteomes" id="UP001652620">
    <property type="component" value="Unplaced"/>
</dbReference>
<reference evidence="4" key="1">
    <citation type="submission" date="2025-08" db="UniProtKB">
        <authorList>
            <consortium name="RefSeq"/>
        </authorList>
    </citation>
    <scope>IDENTIFICATION</scope>
    <source>
        <tissue evidence="4">Adult</tissue>
    </source>
</reference>
<dbReference type="RefSeq" id="XP_049317329.1">
    <property type="nucleotide sequence ID" value="XM_049461372.1"/>
</dbReference>
<keyword evidence="1" id="KW-0812">Transmembrane</keyword>
<dbReference type="GeneID" id="105230576"/>
<gene>
    <name evidence="4" type="primary">LOC105230576</name>
</gene>
<evidence type="ECO:0000256" key="1">
    <source>
        <dbReference type="SAM" id="Phobius"/>
    </source>
</evidence>
<feature type="transmembrane region" description="Helical" evidence="1">
    <location>
        <begin position="538"/>
        <end position="557"/>
    </location>
</feature>
<feature type="transmembrane region" description="Helical" evidence="1">
    <location>
        <begin position="7"/>
        <end position="27"/>
    </location>
</feature>
<dbReference type="InterPro" id="IPR052728">
    <property type="entry name" value="O2_lipid_transport_reg"/>
</dbReference>
<organism evidence="3 4">
    <name type="scientific">Bactrocera dorsalis</name>
    <name type="common">Oriental fruit fly</name>
    <name type="synonym">Dacus dorsalis</name>
    <dbReference type="NCBI Taxonomy" id="27457"/>
    <lineage>
        <taxon>Eukaryota</taxon>
        <taxon>Metazoa</taxon>
        <taxon>Ecdysozoa</taxon>
        <taxon>Arthropoda</taxon>
        <taxon>Hexapoda</taxon>
        <taxon>Insecta</taxon>
        <taxon>Pterygota</taxon>
        <taxon>Neoptera</taxon>
        <taxon>Endopterygota</taxon>
        <taxon>Diptera</taxon>
        <taxon>Brachycera</taxon>
        <taxon>Muscomorpha</taxon>
        <taxon>Tephritoidea</taxon>
        <taxon>Tephritidae</taxon>
        <taxon>Bactrocera</taxon>
        <taxon>Bactrocera</taxon>
    </lineage>
</organism>
<keyword evidence="1" id="KW-0472">Membrane</keyword>
<feature type="domain" description="Acyltransferase 3" evidence="2">
    <location>
        <begin position="265"/>
        <end position="657"/>
    </location>
</feature>
<feature type="transmembrane region" description="Helical" evidence="1">
    <location>
        <begin position="358"/>
        <end position="379"/>
    </location>
</feature>